<evidence type="ECO:0000256" key="2">
    <source>
        <dbReference type="ARBA" id="ARBA00023015"/>
    </source>
</evidence>
<protein>
    <submittedName>
        <fullName evidence="6">Transcriptional regulator</fullName>
    </submittedName>
</protein>
<dbReference type="InterPro" id="IPR000847">
    <property type="entry name" value="LysR_HTH_N"/>
</dbReference>
<proteinExistence type="inferred from homology"/>
<feature type="domain" description="HTH lysR-type" evidence="5">
    <location>
        <begin position="1"/>
        <end position="57"/>
    </location>
</feature>
<comment type="caution">
    <text evidence="6">The sequence shown here is derived from an EMBL/GenBank/DDBJ whole genome shotgun (WGS) entry which is preliminary data.</text>
</comment>
<dbReference type="InterPro" id="IPR005119">
    <property type="entry name" value="LysR_subst-bd"/>
</dbReference>
<reference evidence="6" key="1">
    <citation type="submission" date="2022-05" db="EMBL/GenBank/DDBJ databases">
        <authorList>
            <person name="Blom J."/>
        </authorList>
    </citation>
    <scope>NUCLEOTIDE SEQUENCE</scope>
    <source>
        <strain evidence="6">Type strain: CPO20170097</strain>
    </source>
</reference>
<dbReference type="InterPro" id="IPR036390">
    <property type="entry name" value="WH_DNA-bd_sf"/>
</dbReference>
<dbReference type="Pfam" id="PF03466">
    <property type="entry name" value="LysR_substrate"/>
    <property type="match status" value="1"/>
</dbReference>
<accession>A0ABN8TH68</accession>
<keyword evidence="2" id="KW-0805">Transcription regulation</keyword>
<dbReference type="PRINTS" id="PR00039">
    <property type="entry name" value="HTHLYSR"/>
</dbReference>
<dbReference type="Proteomes" id="UP001152651">
    <property type="component" value="Unassembled WGS sequence"/>
</dbReference>
<keyword evidence="4" id="KW-0804">Transcription</keyword>
<dbReference type="PROSITE" id="PS50931">
    <property type="entry name" value="HTH_LYSR"/>
    <property type="match status" value="1"/>
</dbReference>
<dbReference type="Pfam" id="PF00126">
    <property type="entry name" value="HTH_1"/>
    <property type="match status" value="1"/>
</dbReference>
<gene>
    <name evidence="6" type="ORF">FBBNIHIM_24015</name>
</gene>
<dbReference type="PANTHER" id="PTHR30346">
    <property type="entry name" value="TRANSCRIPTIONAL DUAL REGULATOR HCAR-RELATED"/>
    <property type="match status" value="1"/>
</dbReference>
<dbReference type="RefSeq" id="WP_253899268.1">
    <property type="nucleotide sequence ID" value="NZ_CALSBS010000038.1"/>
</dbReference>
<evidence type="ECO:0000256" key="4">
    <source>
        <dbReference type="ARBA" id="ARBA00023163"/>
    </source>
</evidence>
<dbReference type="Gene3D" id="1.10.10.10">
    <property type="entry name" value="Winged helix-like DNA-binding domain superfamily/Winged helix DNA-binding domain"/>
    <property type="match status" value="1"/>
</dbReference>
<evidence type="ECO:0000313" key="7">
    <source>
        <dbReference type="Proteomes" id="UP001152651"/>
    </source>
</evidence>
<keyword evidence="7" id="KW-1185">Reference proteome</keyword>
<dbReference type="PANTHER" id="PTHR30346:SF17">
    <property type="entry name" value="LYSR FAMILY TRANSCRIPTIONAL REGULATOR"/>
    <property type="match status" value="1"/>
</dbReference>
<dbReference type="InterPro" id="IPR036388">
    <property type="entry name" value="WH-like_DNA-bd_sf"/>
</dbReference>
<dbReference type="EMBL" id="CALSBS010000038">
    <property type="protein sequence ID" value="CAH6662173.1"/>
    <property type="molecule type" value="Genomic_DNA"/>
</dbReference>
<name>A0ABN8TH68_9ENTR</name>
<sequence>MELRHLRYYLEVCRTLSFSRAAENLHIAQPPLSRQIQQLESELNVTLITRTRPLALTEAGVYLYQQIEPLFNRLEEIAQQTRQIAHASRARLIIGFAPSMLYGELPSLIRRLHNENDIAVEMQEMVTLRQIEALKKGRIDVGFGRIYLHDSEIEQLTIREEPLVAALPGNPALNGNPISLAELSLQPFILYPSQPRPGYADHTLRLFEQHRLCVNPSQQANDMQTAIALVAAGIGVALVPESARQINHEGVRYVAVKEPHVTSPIILSYRKHEANPLVERCRNLLRPASCQ</sequence>
<keyword evidence="3" id="KW-0238">DNA-binding</keyword>
<evidence type="ECO:0000259" key="5">
    <source>
        <dbReference type="PROSITE" id="PS50931"/>
    </source>
</evidence>
<dbReference type="Gene3D" id="3.40.190.10">
    <property type="entry name" value="Periplasmic binding protein-like II"/>
    <property type="match status" value="2"/>
</dbReference>
<evidence type="ECO:0000256" key="3">
    <source>
        <dbReference type="ARBA" id="ARBA00023125"/>
    </source>
</evidence>
<dbReference type="SUPFAM" id="SSF53850">
    <property type="entry name" value="Periplasmic binding protein-like II"/>
    <property type="match status" value="1"/>
</dbReference>
<evidence type="ECO:0000313" key="6">
    <source>
        <dbReference type="EMBL" id="CAH6662173.1"/>
    </source>
</evidence>
<organism evidence="6 7">
    <name type="scientific">Pseudocitrobacter vendiensis</name>
    <dbReference type="NCBI Taxonomy" id="2488306"/>
    <lineage>
        <taxon>Bacteria</taxon>
        <taxon>Pseudomonadati</taxon>
        <taxon>Pseudomonadota</taxon>
        <taxon>Gammaproteobacteria</taxon>
        <taxon>Enterobacterales</taxon>
        <taxon>Enterobacteriaceae</taxon>
        <taxon>Pseudocitrobacter</taxon>
    </lineage>
</organism>
<evidence type="ECO:0000256" key="1">
    <source>
        <dbReference type="ARBA" id="ARBA00009437"/>
    </source>
</evidence>
<comment type="similarity">
    <text evidence="1">Belongs to the LysR transcriptional regulatory family.</text>
</comment>
<dbReference type="SUPFAM" id="SSF46785">
    <property type="entry name" value="Winged helix' DNA-binding domain"/>
    <property type="match status" value="1"/>
</dbReference>